<dbReference type="Pfam" id="PF02332">
    <property type="entry name" value="Phenol_Hydrox"/>
    <property type="match status" value="1"/>
</dbReference>
<organism evidence="3 4">
    <name type="scientific">Massilia litorea</name>
    <dbReference type="NCBI Taxonomy" id="2769491"/>
    <lineage>
        <taxon>Bacteria</taxon>
        <taxon>Pseudomonadati</taxon>
        <taxon>Pseudomonadota</taxon>
        <taxon>Betaproteobacteria</taxon>
        <taxon>Burkholderiales</taxon>
        <taxon>Oxalobacteraceae</taxon>
        <taxon>Telluria group</taxon>
        <taxon>Massilia</taxon>
    </lineage>
</organism>
<dbReference type="EMBL" id="CP062941">
    <property type="protein sequence ID" value="QOL48485.1"/>
    <property type="molecule type" value="Genomic_DNA"/>
</dbReference>
<keyword evidence="2 3" id="KW-0503">Monooxygenase</keyword>
<evidence type="ECO:0000313" key="3">
    <source>
        <dbReference type="EMBL" id="QOL48485.1"/>
    </source>
</evidence>
<dbReference type="GO" id="GO:0016709">
    <property type="term" value="F:oxidoreductase activity, acting on paired donors, with incorporation or reduction of molecular oxygen, NAD(P)H as one donor, and incorporation of one atom of oxygen"/>
    <property type="evidence" value="ECO:0007669"/>
    <property type="project" value="InterPro"/>
</dbReference>
<dbReference type="CDD" id="cd01058">
    <property type="entry name" value="AAMH_B"/>
    <property type="match status" value="1"/>
</dbReference>
<dbReference type="InterPro" id="IPR012348">
    <property type="entry name" value="RNR-like"/>
</dbReference>
<dbReference type="PIRSF" id="PIRSF000040">
    <property type="entry name" value="MMOH_comp"/>
    <property type="match status" value="1"/>
</dbReference>
<dbReference type="AlphaFoldDB" id="A0A7L9U2Y7"/>
<gene>
    <name evidence="3" type="ORF">LPB04_16115</name>
</gene>
<keyword evidence="1" id="KW-0560">Oxidoreductase</keyword>
<keyword evidence="4" id="KW-1185">Reference proteome</keyword>
<evidence type="ECO:0000256" key="2">
    <source>
        <dbReference type="ARBA" id="ARBA00023033"/>
    </source>
</evidence>
<evidence type="ECO:0000313" key="4">
    <source>
        <dbReference type="Proteomes" id="UP000593875"/>
    </source>
</evidence>
<dbReference type="KEGG" id="mlir:LPB04_16115"/>
<dbReference type="InterPro" id="IPR009078">
    <property type="entry name" value="Ferritin-like_SF"/>
</dbReference>
<dbReference type="Gene3D" id="1.10.620.20">
    <property type="entry name" value="Ribonucleotide Reductase, subunit A"/>
    <property type="match status" value="1"/>
</dbReference>
<dbReference type="SUPFAM" id="SSF47240">
    <property type="entry name" value="Ferritin-like"/>
    <property type="match status" value="1"/>
</dbReference>
<dbReference type="InterPro" id="IPR003430">
    <property type="entry name" value="Phenol_Hydrox"/>
</dbReference>
<dbReference type="RefSeq" id="WP_193685528.1">
    <property type="nucleotide sequence ID" value="NZ_CP062941.1"/>
</dbReference>
<proteinExistence type="predicted"/>
<protein>
    <submittedName>
        <fullName evidence="3">Aromatic/alkene monooxygenase hydroxylase subunit beta</fullName>
    </submittedName>
</protein>
<dbReference type="Proteomes" id="UP000593875">
    <property type="component" value="Chromosome"/>
</dbReference>
<name>A0A7L9U2Y7_9BURK</name>
<evidence type="ECO:0000256" key="1">
    <source>
        <dbReference type="ARBA" id="ARBA00023002"/>
    </source>
</evidence>
<dbReference type="InterPro" id="IPR012078">
    <property type="entry name" value="MP_mOase_hydro"/>
</dbReference>
<reference evidence="3 4" key="1">
    <citation type="submission" date="2020-10" db="EMBL/GenBank/DDBJ databases">
        <title>Genome sequencing of Massilia sp. LPB0304.</title>
        <authorList>
            <person name="Kim J."/>
        </authorList>
    </citation>
    <scope>NUCLEOTIDE SEQUENCE [LARGE SCALE GENOMIC DNA]</scope>
    <source>
        <strain evidence="3 4">LPB0304</strain>
    </source>
</reference>
<accession>A0A7L9U2Y7</accession>
<sequence>MQIDIRTDSVKPVRQTFANIARRLGADKPATRYQEAMYDLQPEANFHYRPLWQPEYELYDKRRTAVVMADWYALKDPRQFYYGTWVNTRARQQESMEKNLEFLEQRALLAALPEPTKELLATTLVVLRHTEWAANMNNAYVTAYGYGSAITEATMFHTMDRLALAQYLTRIGLLIGGKPAVAAARDAWLQDAAWQPVRHAVEDLMVCQDWFELFVAQNLVLDGLVYPLFYQKLDAQLALEHGPACALATDFMRVWHAETARWVDAVVKAAVQESPANAATISRFAFAWLDRFEPALAQVAQRLFGPDGGDVLAAVAAPLEKRLSGLGLSREGAAS</sequence>